<proteinExistence type="predicted"/>
<accession>A0A0L0VE38</accession>
<dbReference type="AlphaFoldDB" id="A0A0L0VE38"/>
<dbReference type="Proteomes" id="UP000054564">
    <property type="component" value="Unassembled WGS sequence"/>
</dbReference>
<organism evidence="1 2">
    <name type="scientific">Puccinia striiformis f. sp. tritici PST-78</name>
    <dbReference type="NCBI Taxonomy" id="1165861"/>
    <lineage>
        <taxon>Eukaryota</taxon>
        <taxon>Fungi</taxon>
        <taxon>Dikarya</taxon>
        <taxon>Basidiomycota</taxon>
        <taxon>Pucciniomycotina</taxon>
        <taxon>Pucciniomycetes</taxon>
        <taxon>Pucciniales</taxon>
        <taxon>Pucciniaceae</taxon>
        <taxon>Puccinia</taxon>
    </lineage>
</organism>
<evidence type="ECO:0000313" key="1">
    <source>
        <dbReference type="EMBL" id="KNE97535.1"/>
    </source>
</evidence>
<gene>
    <name evidence="1" type="ORF">PSTG_09229</name>
</gene>
<comment type="caution">
    <text evidence="1">The sequence shown here is derived from an EMBL/GenBank/DDBJ whole genome shotgun (WGS) entry which is preliminary data.</text>
</comment>
<name>A0A0L0VE38_9BASI</name>
<dbReference type="EMBL" id="AJIL01000067">
    <property type="protein sequence ID" value="KNE97535.1"/>
    <property type="molecule type" value="Genomic_DNA"/>
</dbReference>
<protein>
    <submittedName>
        <fullName evidence="1">Uncharacterized protein</fullName>
    </submittedName>
</protein>
<evidence type="ECO:0000313" key="2">
    <source>
        <dbReference type="Proteomes" id="UP000054564"/>
    </source>
</evidence>
<sequence>MHGFLDIVKLQAQNLTSLPAQPIPCLSFLSTSTPSSADEEVNFWKRGWVISRLHAQDGGLEGLQRAKKMHVCVACQKQKSWKSGLLQVMILGVPGQDMAFRGKPLCETETLRGFPWALTKRLVLGNTMSR</sequence>
<reference evidence="2" key="1">
    <citation type="submission" date="2014-03" db="EMBL/GenBank/DDBJ databases">
        <title>The Genome Sequence of Puccinia striiformis f. sp. tritici PST-78.</title>
        <authorList>
            <consortium name="The Broad Institute Genome Sequencing Platform"/>
            <person name="Cuomo C."/>
            <person name="Hulbert S."/>
            <person name="Chen X."/>
            <person name="Walker B."/>
            <person name="Young S.K."/>
            <person name="Zeng Q."/>
            <person name="Gargeya S."/>
            <person name="Fitzgerald M."/>
            <person name="Haas B."/>
            <person name="Abouelleil A."/>
            <person name="Alvarado L."/>
            <person name="Arachchi H.M."/>
            <person name="Berlin A.M."/>
            <person name="Chapman S.B."/>
            <person name="Goldberg J."/>
            <person name="Griggs A."/>
            <person name="Gujja S."/>
            <person name="Hansen M."/>
            <person name="Howarth C."/>
            <person name="Imamovic A."/>
            <person name="Larimer J."/>
            <person name="McCowan C."/>
            <person name="Montmayeur A."/>
            <person name="Murphy C."/>
            <person name="Neiman D."/>
            <person name="Pearson M."/>
            <person name="Priest M."/>
            <person name="Roberts A."/>
            <person name="Saif S."/>
            <person name="Shea T."/>
            <person name="Sisk P."/>
            <person name="Sykes S."/>
            <person name="Wortman J."/>
            <person name="Nusbaum C."/>
            <person name="Birren B."/>
        </authorList>
    </citation>
    <scope>NUCLEOTIDE SEQUENCE [LARGE SCALE GENOMIC DNA]</scope>
    <source>
        <strain evidence="2">race PST-78</strain>
    </source>
</reference>
<keyword evidence="2" id="KW-1185">Reference proteome</keyword>